<feature type="transmembrane region" description="Helical" evidence="5">
    <location>
        <begin position="212"/>
        <end position="232"/>
    </location>
</feature>
<evidence type="ECO:0000256" key="3">
    <source>
        <dbReference type="ARBA" id="ARBA00022989"/>
    </source>
</evidence>
<feature type="transmembrane region" description="Helical" evidence="5">
    <location>
        <begin position="253"/>
        <end position="273"/>
    </location>
</feature>
<accession>A0A6N3DCU6</accession>
<feature type="transmembrane region" description="Helical" evidence="5">
    <location>
        <begin position="129"/>
        <end position="152"/>
    </location>
</feature>
<dbReference type="Pfam" id="PF00939">
    <property type="entry name" value="Na_sulph_symp"/>
    <property type="match status" value="1"/>
</dbReference>
<gene>
    <name evidence="6" type="primary">ybhI</name>
    <name evidence="6" type="ORF">VRLFYP33_01565</name>
</gene>
<feature type="transmembrane region" description="Helical" evidence="5">
    <location>
        <begin position="100"/>
        <end position="117"/>
    </location>
</feature>
<dbReference type="GO" id="GO:0022857">
    <property type="term" value="F:transmembrane transporter activity"/>
    <property type="evidence" value="ECO:0007669"/>
    <property type="project" value="InterPro"/>
</dbReference>
<dbReference type="AlphaFoldDB" id="A0A6N3DCU6"/>
<feature type="transmembrane region" description="Helical" evidence="5">
    <location>
        <begin position="189"/>
        <end position="206"/>
    </location>
</feature>
<protein>
    <submittedName>
        <fullName evidence="6">Inner membrane protein YbhI</fullName>
    </submittedName>
</protein>
<keyword evidence="2 5" id="KW-0812">Transmembrane</keyword>
<evidence type="ECO:0000256" key="1">
    <source>
        <dbReference type="ARBA" id="ARBA00004141"/>
    </source>
</evidence>
<feature type="transmembrane region" description="Helical" evidence="5">
    <location>
        <begin position="20"/>
        <end position="43"/>
    </location>
</feature>
<evidence type="ECO:0000313" key="6">
    <source>
        <dbReference type="EMBL" id="VYU25674.1"/>
    </source>
</evidence>
<feature type="transmembrane region" description="Helical" evidence="5">
    <location>
        <begin position="164"/>
        <end position="182"/>
    </location>
</feature>
<reference evidence="6" key="1">
    <citation type="submission" date="2019-11" db="EMBL/GenBank/DDBJ databases">
        <authorList>
            <person name="Feng L."/>
        </authorList>
    </citation>
    <scope>NUCLEOTIDE SEQUENCE</scope>
    <source>
        <strain evidence="6">VrattiLFYP33</strain>
    </source>
</reference>
<proteinExistence type="predicted"/>
<keyword evidence="4 5" id="KW-0472">Membrane</keyword>
<comment type="subcellular location">
    <subcellularLocation>
        <location evidence="1">Membrane</location>
        <topology evidence="1">Multi-pass membrane protein</topology>
    </subcellularLocation>
</comment>
<dbReference type="EMBL" id="CACRUX010000057">
    <property type="protein sequence ID" value="VYU25674.1"/>
    <property type="molecule type" value="Genomic_DNA"/>
</dbReference>
<sequence length="279" mass="30191">MVTMGFIERLLNGNISWMQWFIAAAPFAIVMSIILYFIAMYMLPPELDEIKGGAETIKAKLEELGAVTPAEKKLLAISAGLILLWVTEGFLHNFDTTTTTILAVTLMLLPWTGIMTWKQAESHISWGTLMLLGVGISMGSALLTTKAAQWLANEISVGMGLADASIFGVFAVISLFIIIIHLGFASGSAIASAMIPIVIALLQGLPLEGLNIVGLTMVFHFVINFGFILPVNTPQGILAFATDTFSTKDCMKVGIPLTIVGYILLLVFSQTYWKVLGIF</sequence>
<keyword evidence="3 5" id="KW-1133">Transmembrane helix</keyword>
<dbReference type="PANTHER" id="PTHR10283">
    <property type="entry name" value="SOLUTE CARRIER FAMILY 13 MEMBER"/>
    <property type="match status" value="1"/>
</dbReference>
<name>A0A6N3DCU6_9FIRM</name>
<organism evidence="6">
    <name type="scientific">Veillonella ratti</name>
    <dbReference type="NCBI Taxonomy" id="103892"/>
    <lineage>
        <taxon>Bacteria</taxon>
        <taxon>Bacillati</taxon>
        <taxon>Bacillota</taxon>
        <taxon>Negativicutes</taxon>
        <taxon>Veillonellales</taxon>
        <taxon>Veillonellaceae</taxon>
        <taxon>Veillonella</taxon>
    </lineage>
</organism>
<evidence type="ECO:0000256" key="4">
    <source>
        <dbReference type="ARBA" id="ARBA00023136"/>
    </source>
</evidence>
<evidence type="ECO:0000256" key="2">
    <source>
        <dbReference type="ARBA" id="ARBA00022692"/>
    </source>
</evidence>
<dbReference type="GO" id="GO:0005886">
    <property type="term" value="C:plasma membrane"/>
    <property type="evidence" value="ECO:0007669"/>
    <property type="project" value="TreeGrafter"/>
</dbReference>
<evidence type="ECO:0000256" key="5">
    <source>
        <dbReference type="SAM" id="Phobius"/>
    </source>
</evidence>
<dbReference type="InterPro" id="IPR001898">
    <property type="entry name" value="SLC13A/DASS"/>
</dbReference>